<reference evidence="2 3" key="1">
    <citation type="journal article" date="2014" name="Genome Announc.">
        <title>Draft Genome Sequence of the Boron-Tolerant and Moderately Halotolerant Bacterium Gracilibacillus boraciitolerans JCM 21714T.</title>
        <authorList>
            <person name="Ahmed I."/>
            <person name="Oshima K."/>
            <person name="Suda W."/>
            <person name="Kitamura K."/>
            <person name="Iida T."/>
            <person name="Ohmori Y."/>
            <person name="Fujiwara T."/>
            <person name="Hattori M."/>
            <person name="Ohkuma M."/>
        </authorList>
    </citation>
    <scope>NUCLEOTIDE SEQUENCE [LARGE SCALE GENOMIC DNA]</scope>
    <source>
        <strain evidence="2 3">JCM 21714</strain>
    </source>
</reference>
<dbReference type="AlphaFoldDB" id="W4VNE4"/>
<keyword evidence="1" id="KW-1133">Transmembrane helix</keyword>
<comment type="caution">
    <text evidence="2">The sequence shown here is derived from an EMBL/GenBank/DDBJ whole genome shotgun (WGS) entry which is preliminary data.</text>
</comment>
<sequence>MTDKKGNVLFPFFVETIGKAYEVTILLLIVLVQLFDFNDSEPKIITVVDIF</sequence>
<dbReference type="EMBL" id="BAVS01000029">
    <property type="protein sequence ID" value="GAE94722.1"/>
    <property type="molecule type" value="Genomic_DNA"/>
</dbReference>
<gene>
    <name evidence="2" type="ORF">JCM21714_3906</name>
</gene>
<keyword evidence="3" id="KW-1185">Reference proteome</keyword>
<name>W4VNE4_9BACI</name>
<keyword evidence="1" id="KW-0812">Transmembrane</keyword>
<evidence type="ECO:0000256" key="1">
    <source>
        <dbReference type="SAM" id="Phobius"/>
    </source>
</evidence>
<protein>
    <submittedName>
        <fullName evidence="2">Uncharacterized protein</fullName>
    </submittedName>
</protein>
<evidence type="ECO:0000313" key="3">
    <source>
        <dbReference type="Proteomes" id="UP000019102"/>
    </source>
</evidence>
<organism evidence="2 3">
    <name type="scientific">Gracilibacillus boraciitolerans JCM 21714</name>
    <dbReference type="NCBI Taxonomy" id="1298598"/>
    <lineage>
        <taxon>Bacteria</taxon>
        <taxon>Bacillati</taxon>
        <taxon>Bacillota</taxon>
        <taxon>Bacilli</taxon>
        <taxon>Bacillales</taxon>
        <taxon>Bacillaceae</taxon>
        <taxon>Gracilibacillus</taxon>
    </lineage>
</organism>
<keyword evidence="1" id="KW-0472">Membrane</keyword>
<feature type="transmembrane region" description="Helical" evidence="1">
    <location>
        <begin position="20"/>
        <end position="37"/>
    </location>
</feature>
<dbReference type="Proteomes" id="UP000019102">
    <property type="component" value="Unassembled WGS sequence"/>
</dbReference>
<evidence type="ECO:0000313" key="2">
    <source>
        <dbReference type="EMBL" id="GAE94722.1"/>
    </source>
</evidence>
<proteinExistence type="predicted"/>
<dbReference type="RefSeq" id="WP_158413530.1">
    <property type="nucleotide sequence ID" value="NZ_BAVS01000029.1"/>
</dbReference>
<accession>W4VNE4</accession>